<dbReference type="AlphaFoldDB" id="A0A0P1AIJ3"/>
<proteinExistence type="predicted"/>
<dbReference type="InterPro" id="IPR013658">
    <property type="entry name" value="SGL"/>
</dbReference>
<dbReference type="RefSeq" id="XP_024577201.1">
    <property type="nucleotide sequence ID" value="XM_024726533.1"/>
</dbReference>
<dbReference type="STRING" id="4781.A0A0P1AIJ3"/>
<accession>A0A0P1AIJ3</accession>
<dbReference type="Gene3D" id="2.120.10.30">
    <property type="entry name" value="TolB, C-terminal domain"/>
    <property type="match status" value="1"/>
</dbReference>
<dbReference type="PANTHER" id="PTHR47572:SF5">
    <property type="entry name" value="BLR2277 PROTEIN"/>
    <property type="match status" value="1"/>
</dbReference>
<dbReference type="Pfam" id="PF08450">
    <property type="entry name" value="SGL"/>
    <property type="match status" value="1"/>
</dbReference>
<dbReference type="PANTHER" id="PTHR47572">
    <property type="entry name" value="LIPOPROTEIN-RELATED"/>
    <property type="match status" value="1"/>
</dbReference>
<organism evidence="2 3">
    <name type="scientific">Plasmopara halstedii</name>
    <name type="common">Downy mildew of sunflower</name>
    <dbReference type="NCBI Taxonomy" id="4781"/>
    <lineage>
        <taxon>Eukaryota</taxon>
        <taxon>Sar</taxon>
        <taxon>Stramenopiles</taxon>
        <taxon>Oomycota</taxon>
        <taxon>Peronosporomycetes</taxon>
        <taxon>Peronosporales</taxon>
        <taxon>Peronosporaceae</taxon>
        <taxon>Plasmopara</taxon>
    </lineage>
</organism>
<dbReference type="GeneID" id="36406066"/>
<keyword evidence="3" id="KW-1185">Reference proteome</keyword>
<dbReference type="InterPro" id="IPR051262">
    <property type="entry name" value="SMP-30/CGR1_Lactonase"/>
</dbReference>
<name>A0A0P1AIJ3_PLAHL</name>
<dbReference type="EMBL" id="CCYD01000523">
    <property type="protein sequence ID" value="CEG40832.1"/>
    <property type="molecule type" value="Genomic_DNA"/>
</dbReference>
<dbReference type="OrthoDB" id="423498at2759"/>
<feature type="domain" description="SMP-30/Gluconolactonase/LRE-like region" evidence="1">
    <location>
        <begin position="19"/>
        <end position="254"/>
    </location>
</feature>
<dbReference type="InterPro" id="IPR011042">
    <property type="entry name" value="6-blade_b-propeller_TolB-like"/>
</dbReference>
<evidence type="ECO:0000313" key="2">
    <source>
        <dbReference type="EMBL" id="CEG40832.1"/>
    </source>
</evidence>
<reference evidence="3" key="1">
    <citation type="submission" date="2014-09" db="EMBL/GenBank/DDBJ databases">
        <authorList>
            <person name="Sharma Rahul"/>
            <person name="Thines Marco"/>
        </authorList>
    </citation>
    <scope>NUCLEOTIDE SEQUENCE [LARGE SCALE GENOMIC DNA]</scope>
</reference>
<evidence type="ECO:0000259" key="1">
    <source>
        <dbReference type="Pfam" id="PF08450"/>
    </source>
</evidence>
<protein>
    <submittedName>
        <fullName evidence="2">Predicted alkaloid synthase/Surface mucin Hemomucin</fullName>
    </submittedName>
</protein>
<dbReference type="SUPFAM" id="SSF63829">
    <property type="entry name" value="Calcium-dependent phosphotriesterase"/>
    <property type="match status" value="1"/>
</dbReference>
<dbReference type="Proteomes" id="UP000054928">
    <property type="component" value="Unassembled WGS sequence"/>
</dbReference>
<evidence type="ECO:0000313" key="3">
    <source>
        <dbReference type="Proteomes" id="UP000054928"/>
    </source>
</evidence>
<dbReference type="OMA" id="YECLAYP"/>
<sequence>MDVISCRGAKICSPFVTSDDSIYYVSAETGEVFQFHPPCEHVPIVFSGGEPFGAQFDHKGRLHLADCAHAAILRVDDDAQPGVMVKTYEERPFRGPNSIAFAQDGSLFFTDSGPMGETTLEKPQGSVFCITSSPVGGQVLRPLLTECLAHPWGIAVSPKNGALFVAETMQNRIVRLHQRPSNVYHASVFYQFTGGMGPSGIACGADGTLYVGHYDFSGVDGKIFVIGSDGILKRTFEIPGSEITGLCLSHDESYVLVTEASTNTIHKLVLH</sequence>